<keyword evidence="2" id="KW-1185">Reference proteome</keyword>
<dbReference type="Proteomes" id="UP000735302">
    <property type="component" value="Unassembled WGS sequence"/>
</dbReference>
<organism evidence="1 2">
    <name type="scientific">Plakobranchus ocellatus</name>
    <dbReference type="NCBI Taxonomy" id="259542"/>
    <lineage>
        <taxon>Eukaryota</taxon>
        <taxon>Metazoa</taxon>
        <taxon>Spiralia</taxon>
        <taxon>Lophotrochozoa</taxon>
        <taxon>Mollusca</taxon>
        <taxon>Gastropoda</taxon>
        <taxon>Heterobranchia</taxon>
        <taxon>Euthyneura</taxon>
        <taxon>Panpulmonata</taxon>
        <taxon>Sacoglossa</taxon>
        <taxon>Placobranchoidea</taxon>
        <taxon>Plakobranchidae</taxon>
        <taxon>Plakobranchus</taxon>
    </lineage>
</organism>
<name>A0AAV4B981_9GAST</name>
<sequence>MPSDILRTHMVSISDAASGVPGLALRGSALVLSPLRNLIQPSAQGKASVFQMDQERGQGLETYVTTTLVVRSGHSWEKKHYTDLGDVRKIGK</sequence>
<dbReference type="EMBL" id="BLXT01004727">
    <property type="protein sequence ID" value="GFO17140.1"/>
    <property type="molecule type" value="Genomic_DNA"/>
</dbReference>
<gene>
    <name evidence="1" type="ORF">PoB_004364500</name>
</gene>
<dbReference type="AlphaFoldDB" id="A0AAV4B981"/>
<reference evidence="1 2" key="1">
    <citation type="journal article" date="2021" name="Elife">
        <title>Chloroplast acquisition without the gene transfer in kleptoplastic sea slugs, Plakobranchus ocellatus.</title>
        <authorList>
            <person name="Maeda T."/>
            <person name="Takahashi S."/>
            <person name="Yoshida T."/>
            <person name="Shimamura S."/>
            <person name="Takaki Y."/>
            <person name="Nagai Y."/>
            <person name="Toyoda A."/>
            <person name="Suzuki Y."/>
            <person name="Arimoto A."/>
            <person name="Ishii H."/>
            <person name="Satoh N."/>
            <person name="Nishiyama T."/>
            <person name="Hasebe M."/>
            <person name="Maruyama T."/>
            <person name="Minagawa J."/>
            <person name="Obokata J."/>
            <person name="Shigenobu S."/>
        </authorList>
    </citation>
    <scope>NUCLEOTIDE SEQUENCE [LARGE SCALE GENOMIC DNA]</scope>
</reference>
<protein>
    <submittedName>
        <fullName evidence="1">Uncharacterized protein</fullName>
    </submittedName>
</protein>
<evidence type="ECO:0000313" key="2">
    <source>
        <dbReference type="Proteomes" id="UP000735302"/>
    </source>
</evidence>
<accession>A0AAV4B981</accession>
<proteinExistence type="predicted"/>
<comment type="caution">
    <text evidence="1">The sequence shown here is derived from an EMBL/GenBank/DDBJ whole genome shotgun (WGS) entry which is preliminary data.</text>
</comment>
<evidence type="ECO:0000313" key="1">
    <source>
        <dbReference type="EMBL" id="GFO17140.1"/>
    </source>
</evidence>